<name>A0A3A6Q0W0_9BACL</name>
<reference evidence="2 3" key="1">
    <citation type="submission" date="2018-09" db="EMBL/GenBank/DDBJ databases">
        <title>Paenibacillus aracenensis nov. sp. isolated from a cave in southern Spain.</title>
        <authorList>
            <person name="Jurado V."/>
            <person name="Gutierrez-Patricio S."/>
            <person name="Gonzalez-Pimentel J.L."/>
            <person name="Miller A.Z."/>
            <person name="Laiz L."/>
            <person name="Saiz-Jimenez C."/>
        </authorList>
    </citation>
    <scope>NUCLEOTIDE SEQUENCE [LARGE SCALE GENOMIC DNA]</scope>
    <source>
        <strain evidence="2 3">JCM 19203</strain>
    </source>
</reference>
<dbReference type="OrthoDB" id="9813172at2"/>
<gene>
    <name evidence="2" type="ORF">D3P09_03965</name>
</gene>
<feature type="transmembrane region" description="Helical" evidence="1">
    <location>
        <begin position="39"/>
        <end position="59"/>
    </location>
</feature>
<feature type="transmembrane region" description="Helical" evidence="1">
    <location>
        <begin position="6"/>
        <end position="27"/>
    </location>
</feature>
<keyword evidence="1" id="KW-1133">Transmembrane helix</keyword>
<sequence length="232" mass="25723">MMFEMFSVQHIAAIAIALAVFTAIAFGRKRLREERSNRLFRLGMAGLLAACEVALQSSYVIEGSWGAGSLPLQLCSLTLLLSAAALAFRIRQLYSIIYFLGTLGALQALVTPNLDEPFPHFRYFHFFIAHIGIIASAVYLMAVERYKPTLRSVFGAWLWLHVLAVPAAIVNMATGTTNFMFLAGKPATASLLDLLAPWPWYLLQLELVAILLCLALYGVSQFAYWINGRKTT</sequence>
<keyword evidence="1" id="KW-0812">Transmembrane</keyword>
<evidence type="ECO:0000256" key="1">
    <source>
        <dbReference type="SAM" id="Phobius"/>
    </source>
</evidence>
<dbReference type="NCBIfam" id="TIGR02206">
    <property type="entry name" value="intg_mem_TP0381"/>
    <property type="match status" value="1"/>
</dbReference>
<feature type="transmembrane region" description="Helical" evidence="1">
    <location>
        <begin position="154"/>
        <end position="181"/>
    </location>
</feature>
<evidence type="ECO:0000313" key="2">
    <source>
        <dbReference type="EMBL" id="RJX41163.1"/>
    </source>
</evidence>
<dbReference type="AlphaFoldDB" id="A0A3A6Q0W0"/>
<dbReference type="EMBL" id="QXQB01000001">
    <property type="protein sequence ID" value="RJX41163.1"/>
    <property type="molecule type" value="Genomic_DNA"/>
</dbReference>
<comment type="caution">
    <text evidence="2">The sequence shown here is derived from an EMBL/GenBank/DDBJ whole genome shotgun (WGS) entry which is preliminary data.</text>
</comment>
<keyword evidence="3" id="KW-1185">Reference proteome</keyword>
<keyword evidence="1" id="KW-0472">Membrane</keyword>
<dbReference type="RefSeq" id="WP_120107392.1">
    <property type="nucleotide sequence ID" value="NZ_QXQB01000001.1"/>
</dbReference>
<protein>
    <submittedName>
        <fullName evidence="2">TIGR02206 family membrane protein</fullName>
    </submittedName>
</protein>
<proteinExistence type="predicted"/>
<dbReference type="Proteomes" id="UP000267798">
    <property type="component" value="Unassembled WGS sequence"/>
</dbReference>
<feature type="transmembrane region" description="Helical" evidence="1">
    <location>
        <begin position="201"/>
        <end position="226"/>
    </location>
</feature>
<feature type="transmembrane region" description="Helical" evidence="1">
    <location>
        <begin position="123"/>
        <end position="142"/>
    </location>
</feature>
<accession>A0A3A6Q0W0</accession>
<organism evidence="2 3">
    <name type="scientific">Paenibacillus pinisoli</name>
    <dbReference type="NCBI Taxonomy" id="1276110"/>
    <lineage>
        <taxon>Bacteria</taxon>
        <taxon>Bacillati</taxon>
        <taxon>Bacillota</taxon>
        <taxon>Bacilli</taxon>
        <taxon>Bacillales</taxon>
        <taxon>Paenibacillaceae</taxon>
        <taxon>Paenibacillus</taxon>
    </lineage>
</organism>
<feature type="transmembrane region" description="Helical" evidence="1">
    <location>
        <begin position="93"/>
        <end position="111"/>
    </location>
</feature>
<dbReference type="InterPro" id="IPR011737">
    <property type="entry name" value="CHP02206_TP0381"/>
</dbReference>
<dbReference type="Pfam" id="PF14808">
    <property type="entry name" value="TMEM164"/>
    <property type="match status" value="1"/>
</dbReference>
<evidence type="ECO:0000313" key="3">
    <source>
        <dbReference type="Proteomes" id="UP000267798"/>
    </source>
</evidence>
<feature type="transmembrane region" description="Helical" evidence="1">
    <location>
        <begin position="65"/>
        <end position="86"/>
    </location>
</feature>